<reference evidence="2 3" key="1">
    <citation type="submission" date="2019-02" db="EMBL/GenBank/DDBJ databases">
        <authorList>
            <person name="Khodamoradi S."/>
            <person name="Hahnke R.L."/>
            <person name="Kaempfer P."/>
            <person name="Schumann P."/>
            <person name="Rohde M."/>
            <person name="Steinert M."/>
            <person name="Luzhetskyy A."/>
            <person name="Wink J."/>
            <person name="Ruckert C."/>
        </authorList>
    </citation>
    <scope>NUCLEOTIDE SEQUENCE [LARGE SCALE GENOMIC DNA]</scope>
    <source>
        <strain evidence="2 3">M2</strain>
    </source>
</reference>
<dbReference type="EMBL" id="CP036455">
    <property type="protein sequence ID" value="QBI56094.1"/>
    <property type="molecule type" value="Genomic_DNA"/>
</dbReference>
<dbReference type="KEGG" id="strr:EKD16_21695"/>
<evidence type="ECO:0000313" key="2">
    <source>
        <dbReference type="EMBL" id="QBI56094.1"/>
    </source>
</evidence>
<dbReference type="Proteomes" id="UP000292235">
    <property type="component" value="Chromosome"/>
</dbReference>
<organism evidence="2 3">
    <name type="scientific">Streptomonospora litoralis</name>
    <dbReference type="NCBI Taxonomy" id="2498135"/>
    <lineage>
        <taxon>Bacteria</taxon>
        <taxon>Bacillati</taxon>
        <taxon>Actinomycetota</taxon>
        <taxon>Actinomycetes</taxon>
        <taxon>Streptosporangiales</taxon>
        <taxon>Nocardiopsidaceae</taxon>
        <taxon>Streptomonospora</taxon>
    </lineage>
</organism>
<dbReference type="AlphaFoldDB" id="A0A4P6Q9V0"/>
<proteinExistence type="predicted"/>
<keyword evidence="3" id="KW-1185">Reference proteome</keyword>
<feature type="region of interest" description="Disordered" evidence="1">
    <location>
        <begin position="1"/>
        <end position="23"/>
    </location>
</feature>
<name>A0A4P6Q9V0_9ACTN</name>
<protein>
    <submittedName>
        <fullName evidence="2">Uncharacterized protein</fullName>
    </submittedName>
</protein>
<sequence>MEDPESERRGPLGPRDRREGEAMSLDEAGRQLEAAIHDARVAFDCIELDDLERAHTNAITARAAVDAAEYAIRVETERRAGEQEEAGGSGSAPESSGPGGSSEELPG</sequence>
<evidence type="ECO:0000313" key="3">
    <source>
        <dbReference type="Proteomes" id="UP000292235"/>
    </source>
</evidence>
<evidence type="ECO:0000256" key="1">
    <source>
        <dbReference type="SAM" id="MobiDB-lite"/>
    </source>
</evidence>
<gene>
    <name evidence="2" type="ORF">EKD16_21695</name>
</gene>
<feature type="region of interest" description="Disordered" evidence="1">
    <location>
        <begin position="75"/>
        <end position="107"/>
    </location>
</feature>
<feature type="compositionally biased region" description="Low complexity" evidence="1">
    <location>
        <begin position="91"/>
        <end position="107"/>
    </location>
</feature>
<accession>A0A4P6Q9V0</accession>